<evidence type="ECO:0000313" key="2">
    <source>
        <dbReference type="EMBL" id="EGY78502.1"/>
    </source>
</evidence>
<accession>G4CVW4</accession>
<dbReference type="AlphaFoldDB" id="G4CVW4"/>
<protein>
    <submittedName>
        <fullName evidence="2">Uncharacterized protein</fullName>
    </submittedName>
</protein>
<keyword evidence="3" id="KW-1185">Reference proteome</keyword>
<dbReference type="Proteomes" id="UP000005332">
    <property type="component" value="Unassembled WGS sequence"/>
</dbReference>
<proteinExistence type="predicted"/>
<name>G4CVW4_9ACTN</name>
<evidence type="ECO:0000256" key="1">
    <source>
        <dbReference type="SAM" id="MobiDB-lite"/>
    </source>
</evidence>
<organism evidence="2 3">
    <name type="scientific">Cutibacterium avidum ATCC 25577</name>
    <dbReference type="NCBI Taxonomy" id="997355"/>
    <lineage>
        <taxon>Bacteria</taxon>
        <taxon>Bacillati</taxon>
        <taxon>Actinomycetota</taxon>
        <taxon>Actinomycetes</taxon>
        <taxon>Propionibacteriales</taxon>
        <taxon>Propionibacteriaceae</taxon>
        <taxon>Cutibacterium</taxon>
    </lineage>
</organism>
<gene>
    <name evidence="2" type="ORF">HMPREF9153_0671</name>
</gene>
<feature type="region of interest" description="Disordered" evidence="1">
    <location>
        <begin position="22"/>
        <end position="47"/>
    </location>
</feature>
<comment type="caution">
    <text evidence="2">The sequence shown here is derived from an EMBL/GenBank/DDBJ whole genome shotgun (WGS) entry which is preliminary data.</text>
</comment>
<dbReference type="HOGENOM" id="CLU_3171922_0_0_11"/>
<dbReference type="EMBL" id="AGBA01000007">
    <property type="protein sequence ID" value="EGY78502.1"/>
    <property type="molecule type" value="Genomic_DNA"/>
</dbReference>
<reference evidence="2 3" key="1">
    <citation type="submission" date="2011-06" db="EMBL/GenBank/DDBJ databases">
        <authorList>
            <person name="Muzny D."/>
            <person name="Qin X."/>
            <person name="Deng J."/>
            <person name="Jiang H."/>
            <person name="Liu Y."/>
            <person name="Qu J."/>
            <person name="Song X.-Z."/>
            <person name="Zhang L."/>
            <person name="Thornton R."/>
            <person name="Coyle M."/>
            <person name="Francisco L."/>
            <person name="Jackson L."/>
            <person name="Javaid M."/>
            <person name="Korchina V."/>
            <person name="Kovar C."/>
            <person name="Mata R."/>
            <person name="Mathew T."/>
            <person name="Ngo R."/>
            <person name="Nguyen L."/>
            <person name="Nguyen N."/>
            <person name="Okwuonu G."/>
            <person name="Ongeri F."/>
            <person name="Pham C."/>
            <person name="Simmons D."/>
            <person name="Wilczek-Boney K."/>
            <person name="Hale W."/>
            <person name="Jakkamsetti A."/>
            <person name="Pham P."/>
            <person name="Ruth R."/>
            <person name="San Lucas F."/>
            <person name="Warren J."/>
            <person name="Zhang J."/>
            <person name="Zhao Z."/>
            <person name="Zhou C."/>
            <person name="Zhu D."/>
            <person name="Lee S."/>
            <person name="Bess C."/>
            <person name="Blankenburg K."/>
            <person name="Forbes L."/>
            <person name="Fu Q."/>
            <person name="Gubbala S."/>
            <person name="Hirani K."/>
            <person name="Jayaseelan J.C."/>
            <person name="Lara F."/>
            <person name="Munidasa M."/>
            <person name="Palculict T."/>
            <person name="Patil S."/>
            <person name="Pu L.-L."/>
            <person name="Saada N."/>
            <person name="Tang L."/>
            <person name="Weissenberger G."/>
            <person name="Zhu Y."/>
            <person name="Hemphill L."/>
            <person name="Shang Y."/>
            <person name="Youmans B."/>
            <person name="Ayvaz T."/>
            <person name="Ross M."/>
            <person name="Santibanez J."/>
            <person name="Aqrawi P."/>
            <person name="Gross S."/>
            <person name="Joshi V."/>
            <person name="Fowler G."/>
            <person name="Nazareth L."/>
            <person name="Reid J."/>
            <person name="Worley K."/>
            <person name="Petrosino J."/>
            <person name="Highlander S."/>
            <person name="Gibbs R."/>
        </authorList>
    </citation>
    <scope>NUCLEOTIDE SEQUENCE [LARGE SCALE GENOMIC DNA]</scope>
    <source>
        <strain evidence="2 3">ATCC 25577</strain>
    </source>
</reference>
<sequence length="47" mass="4914">MVVLSVVGGIVSLAGYQNPRLEENSREASAAKVSDMSRPAPANPDET</sequence>
<evidence type="ECO:0000313" key="3">
    <source>
        <dbReference type="Proteomes" id="UP000005332"/>
    </source>
</evidence>